<comment type="caution">
    <text evidence="1">The sequence shown here is derived from an EMBL/GenBank/DDBJ whole genome shotgun (WGS) entry which is preliminary data.</text>
</comment>
<organism evidence="1">
    <name type="scientific">marine sediment metagenome</name>
    <dbReference type="NCBI Taxonomy" id="412755"/>
    <lineage>
        <taxon>unclassified sequences</taxon>
        <taxon>metagenomes</taxon>
        <taxon>ecological metagenomes</taxon>
    </lineage>
</organism>
<name>A0A0F9Q876_9ZZZZ</name>
<accession>A0A0F9Q876</accession>
<reference evidence="1" key="1">
    <citation type="journal article" date="2015" name="Nature">
        <title>Complex archaea that bridge the gap between prokaryotes and eukaryotes.</title>
        <authorList>
            <person name="Spang A."/>
            <person name="Saw J.H."/>
            <person name="Jorgensen S.L."/>
            <person name="Zaremba-Niedzwiedzka K."/>
            <person name="Martijn J."/>
            <person name="Lind A.E."/>
            <person name="van Eijk R."/>
            <person name="Schleper C."/>
            <person name="Guy L."/>
            <person name="Ettema T.J."/>
        </authorList>
    </citation>
    <scope>NUCLEOTIDE SEQUENCE</scope>
</reference>
<dbReference type="AlphaFoldDB" id="A0A0F9Q876"/>
<proteinExistence type="predicted"/>
<gene>
    <name evidence="1" type="ORF">LCGC14_1046890</name>
</gene>
<protein>
    <submittedName>
        <fullName evidence="1">Uncharacterized protein</fullName>
    </submittedName>
</protein>
<evidence type="ECO:0000313" key="1">
    <source>
        <dbReference type="EMBL" id="KKN09411.1"/>
    </source>
</evidence>
<dbReference type="EMBL" id="LAZR01004350">
    <property type="protein sequence ID" value="KKN09411.1"/>
    <property type="molecule type" value="Genomic_DNA"/>
</dbReference>
<sequence>MPDSRVYKIIPRTHAKITIKDMVGRKIFDSKDEIALYLQELLDEALDTTIMEIELWISIHVANRSGDLQESLIKFLKKSIPPPSTAGEIRGIRLILGVGAEIDYAKYVNKMTIAKVKHVATWFEHSGAPALSKGEPIFLDDPKAVGFYHDKMVIFGKERFQVNVDKARYKFNER</sequence>